<comment type="caution">
    <text evidence="1">The sequence shown here is derived from an EMBL/GenBank/DDBJ whole genome shotgun (WGS) entry which is preliminary data.</text>
</comment>
<sequence>MSEPESRDENQDSTLNGHESISGLASEFSSEAARLAAEIEDLFGARARITYGGNTHAARRIVHPPYQPLSSNAALDEPGTTHSSPQNIVFELPVRQHVDQSASDFLFNINPVGPATYPRSLSPPNVPVHPNFAARQVSFRGPTVRVSILGSNLVATNERNGNRAQEGMQIDGSTRVPLTPQAILNMMDTRQYPEVPQGRFAEYIHRTTWAQIGIPPSGWPLPLFANSRSDRPTRVPNQATFTNPTISDAHQARSMAMVQVEENEPDENDIPPEPIDKSELLVNFQCKVCLSQRIDTVLIPCGHVALCRWCSKRWIPRNTLQSSANCPICAKTVHSKYRIYVP</sequence>
<organism evidence="1">
    <name type="scientific">Ophidiomyces ophidiicola</name>
    <dbReference type="NCBI Taxonomy" id="1387563"/>
    <lineage>
        <taxon>Eukaryota</taxon>
        <taxon>Fungi</taxon>
        <taxon>Dikarya</taxon>
        <taxon>Ascomycota</taxon>
        <taxon>Pezizomycotina</taxon>
        <taxon>Eurotiomycetes</taxon>
        <taxon>Eurotiomycetidae</taxon>
        <taxon>Onygenales</taxon>
        <taxon>Onygenaceae</taxon>
        <taxon>Ophidiomyces</taxon>
    </lineage>
</organism>
<proteinExistence type="predicted"/>
<protein>
    <submittedName>
        <fullName evidence="1">Uncharacterized protein</fullName>
    </submittedName>
</protein>
<reference evidence="1" key="1">
    <citation type="journal article" date="2022" name="bioRxiv">
        <title>Population genetic analysis of Ophidiomyces ophidiicola, the causative agent of snake fungal disease, indicates recent introductions to the USA.</title>
        <authorList>
            <person name="Ladner J.T."/>
            <person name="Palmer J.M."/>
            <person name="Ettinger C.L."/>
            <person name="Stajich J.E."/>
            <person name="Farrell T.M."/>
            <person name="Glorioso B.M."/>
            <person name="Lawson B."/>
            <person name="Price S.J."/>
            <person name="Stengle A.G."/>
            <person name="Grear D.A."/>
            <person name="Lorch J.M."/>
        </authorList>
    </citation>
    <scope>NUCLEOTIDE SEQUENCE</scope>
    <source>
        <strain evidence="1">NWHC 24266-5</strain>
    </source>
</reference>
<evidence type="ECO:0000313" key="1">
    <source>
        <dbReference type="EMBL" id="KAI2382630.1"/>
    </source>
</evidence>
<accession>A0ACB8UQ48</accession>
<dbReference type="EMBL" id="JALBCA010000115">
    <property type="protein sequence ID" value="KAI2382630.1"/>
    <property type="molecule type" value="Genomic_DNA"/>
</dbReference>
<gene>
    <name evidence="1" type="ORF">LOY88_005852</name>
</gene>
<name>A0ACB8UQ48_9EURO</name>